<dbReference type="InterPro" id="IPR001789">
    <property type="entry name" value="Sig_transdc_resp-reg_receiver"/>
</dbReference>
<dbReference type="InterPro" id="IPR016032">
    <property type="entry name" value="Sig_transdc_resp-reg_C-effctor"/>
</dbReference>
<dbReference type="GO" id="GO:0000160">
    <property type="term" value="P:phosphorelay signal transduction system"/>
    <property type="evidence" value="ECO:0007669"/>
    <property type="project" value="InterPro"/>
</dbReference>
<sequence>MTIRVVIAEDAVLFRAGLARLIEDEGHQVCAAVGDGGALLEAVAEFQPDVVVADIRMPPTHTDEGLRAALEIRTRQPRTGVLVLSQYIETKYTARLLEGNAAGAGYLLKERVADVADFADALGRVAAGGTALDPEVVGQLLRVSRHAGGVAALTARERQVLALMAEGRSNAGIAGTLVVTGGTVEKHVASIFDKLGLPQDEADNRRVLAVLRYLSS</sequence>
<dbReference type="PROSITE" id="PS50110">
    <property type="entry name" value="RESPONSE_REGULATORY"/>
    <property type="match status" value="1"/>
</dbReference>
<dbReference type="Pfam" id="PF00072">
    <property type="entry name" value="Response_reg"/>
    <property type="match status" value="1"/>
</dbReference>
<dbReference type="InterPro" id="IPR011006">
    <property type="entry name" value="CheY-like_superfamily"/>
</dbReference>
<dbReference type="PANTHER" id="PTHR43214:SF24">
    <property type="entry name" value="TRANSCRIPTIONAL REGULATORY PROTEIN NARL-RELATED"/>
    <property type="match status" value="1"/>
</dbReference>
<dbReference type="SUPFAM" id="SSF52172">
    <property type="entry name" value="CheY-like"/>
    <property type="match status" value="1"/>
</dbReference>
<dbReference type="InterPro" id="IPR039420">
    <property type="entry name" value="WalR-like"/>
</dbReference>
<keyword evidence="1 5" id="KW-0597">Phosphoprotein</keyword>
<dbReference type="Gene3D" id="3.40.50.2300">
    <property type="match status" value="1"/>
</dbReference>
<feature type="modified residue" description="4-aspartylphosphate" evidence="5">
    <location>
        <position position="54"/>
    </location>
</feature>
<keyword evidence="9" id="KW-1185">Reference proteome</keyword>
<dbReference type="EMBL" id="CP006272">
    <property type="protein sequence ID" value="AGZ43574.1"/>
    <property type="molecule type" value="Genomic_DNA"/>
</dbReference>
<evidence type="ECO:0000256" key="1">
    <source>
        <dbReference type="ARBA" id="ARBA00022553"/>
    </source>
</evidence>
<evidence type="ECO:0000256" key="5">
    <source>
        <dbReference type="PROSITE-ProRule" id="PRU00169"/>
    </source>
</evidence>
<evidence type="ECO:0000259" key="7">
    <source>
        <dbReference type="PROSITE" id="PS50110"/>
    </source>
</evidence>
<dbReference type="GO" id="GO:0003677">
    <property type="term" value="F:DNA binding"/>
    <property type="evidence" value="ECO:0007669"/>
    <property type="project" value="UniProtKB-KW"/>
</dbReference>
<dbReference type="PATRIC" id="fig|1246995.3.peg.5384"/>
<evidence type="ECO:0000256" key="3">
    <source>
        <dbReference type="ARBA" id="ARBA00023125"/>
    </source>
</evidence>
<dbReference type="InterPro" id="IPR058245">
    <property type="entry name" value="NreC/VraR/RcsB-like_REC"/>
</dbReference>
<reference evidence="8 9" key="1">
    <citation type="journal article" date="2014" name="J. Biotechnol.">
        <title>Complete genome sequence of the actinobacterium Actinoplanes friuliensis HAG 010964, producer of the lipopeptide antibiotic friulimycin.</title>
        <authorList>
            <person name="Ruckert C."/>
            <person name="Szczepanowski R."/>
            <person name="Albersmeier A."/>
            <person name="Goesmann A."/>
            <person name="Fischer N."/>
            <person name="Steinkamper A."/>
            <person name="Puhler A."/>
            <person name="Biener R."/>
            <person name="Schwartz D."/>
            <person name="Kalinowski J."/>
        </authorList>
    </citation>
    <scope>NUCLEOTIDE SEQUENCE [LARGE SCALE GENOMIC DNA]</scope>
    <source>
        <strain evidence="8 9">DSM 7358</strain>
    </source>
</reference>
<dbReference type="PROSITE" id="PS00622">
    <property type="entry name" value="HTH_LUXR_1"/>
    <property type="match status" value="1"/>
</dbReference>
<dbReference type="CDD" id="cd17535">
    <property type="entry name" value="REC_NarL-like"/>
    <property type="match status" value="1"/>
</dbReference>
<feature type="domain" description="HTH luxR-type" evidence="6">
    <location>
        <begin position="146"/>
        <end position="216"/>
    </location>
</feature>
<proteinExistence type="predicted"/>
<keyword evidence="2" id="KW-0805">Transcription regulation</keyword>
<keyword evidence="3" id="KW-0238">DNA-binding</keyword>
<protein>
    <submittedName>
        <fullName evidence="8">LuxR family two component transcriptional regulator</fullName>
    </submittedName>
</protein>
<name>U5W397_9ACTN</name>
<dbReference type="CDD" id="cd06170">
    <property type="entry name" value="LuxR_C_like"/>
    <property type="match status" value="1"/>
</dbReference>
<dbReference type="KEGG" id="afs:AFR_26560"/>
<dbReference type="GO" id="GO:0006355">
    <property type="term" value="P:regulation of DNA-templated transcription"/>
    <property type="evidence" value="ECO:0007669"/>
    <property type="project" value="InterPro"/>
</dbReference>
<dbReference type="PANTHER" id="PTHR43214">
    <property type="entry name" value="TWO-COMPONENT RESPONSE REGULATOR"/>
    <property type="match status" value="1"/>
</dbReference>
<evidence type="ECO:0000313" key="8">
    <source>
        <dbReference type="EMBL" id="AGZ43574.1"/>
    </source>
</evidence>
<dbReference type="eggNOG" id="COG2197">
    <property type="taxonomic scope" value="Bacteria"/>
</dbReference>
<evidence type="ECO:0000256" key="2">
    <source>
        <dbReference type="ARBA" id="ARBA00023015"/>
    </source>
</evidence>
<dbReference type="PROSITE" id="PS50043">
    <property type="entry name" value="HTH_LUXR_2"/>
    <property type="match status" value="1"/>
</dbReference>
<gene>
    <name evidence="8" type="ORF">AFR_26560</name>
</gene>
<dbReference type="AlphaFoldDB" id="U5W397"/>
<dbReference type="InterPro" id="IPR000792">
    <property type="entry name" value="Tscrpt_reg_LuxR_C"/>
</dbReference>
<dbReference type="HOGENOM" id="CLU_000445_90_0_11"/>
<organism evidence="8 9">
    <name type="scientific">Actinoplanes friuliensis DSM 7358</name>
    <dbReference type="NCBI Taxonomy" id="1246995"/>
    <lineage>
        <taxon>Bacteria</taxon>
        <taxon>Bacillati</taxon>
        <taxon>Actinomycetota</taxon>
        <taxon>Actinomycetes</taxon>
        <taxon>Micromonosporales</taxon>
        <taxon>Micromonosporaceae</taxon>
        <taxon>Actinoplanes</taxon>
    </lineage>
</organism>
<dbReference type="Pfam" id="PF00196">
    <property type="entry name" value="GerE"/>
    <property type="match status" value="1"/>
</dbReference>
<dbReference type="PRINTS" id="PR00038">
    <property type="entry name" value="HTHLUXR"/>
</dbReference>
<dbReference type="SMART" id="SM00421">
    <property type="entry name" value="HTH_LUXR"/>
    <property type="match status" value="1"/>
</dbReference>
<evidence type="ECO:0000313" key="9">
    <source>
        <dbReference type="Proteomes" id="UP000017746"/>
    </source>
</evidence>
<dbReference type="STRING" id="1246995.AFR_26560"/>
<accession>U5W397</accession>
<dbReference type="OrthoDB" id="4135368at2"/>
<evidence type="ECO:0000256" key="4">
    <source>
        <dbReference type="ARBA" id="ARBA00023163"/>
    </source>
</evidence>
<evidence type="ECO:0000259" key="6">
    <source>
        <dbReference type="PROSITE" id="PS50043"/>
    </source>
</evidence>
<keyword evidence="4" id="KW-0804">Transcription</keyword>
<dbReference type="SUPFAM" id="SSF46894">
    <property type="entry name" value="C-terminal effector domain of the bipartite response regulators"/>
    <property type="match status" value="1"/>
</dbReference>
<dbReference type="SMART" id="SM00448">
    <property type="entry name" value="REC"/>
    <property type="match status" value="1"/>
</dbReference>
<feature type="domain" description="Response regulatory" evidence="7">
    <location>
        <begin position="4"/>
        <end position="124"/>
    </location>
</feature>
<dbReference type="Proteomes" id="UP000017746">
    <property type="component" value="Chromosome"/>
</dbReference>